<comment type="similarity">
    <text evidence="3">Belongs to the ATPase A chain family.</text>
</comment>
<evidence type="ECO:0000256" key="7">
    <source>
        <dbReference type="ARBA" id="ARBA00022547"/>
    </source>
</evidence>
<evidence type="ECO:0000256" key="13">
    <source>
        <dbReference type="ARBA" id="ARBA00023128"/>
    </source>
</evidence>
<keyword evidence="6" id="KW-0691">RNA editing</keyword>
<keyword evidence="13" id="KW-0496">Mitochondrion</keyword>
<dbReference type="PROSITE" id="PS00449">
    <property type="entry name" value="ATPASE_A"/>
    <property type="match status" value="1"/>
</dbReference>
<evidence type="ECO:0000256" key="14">
    <source>
        <dbReference type="ARBA" id="ARBA00023136"/>
    </source>
</evidence>
<dbReference type="Pfam" id="PF00119">
    <property type="entry name" value="ATP-synt_A"/>
    <property type="match status" value="1"/>
</dbReference>
<evidence type="ECO:0000256" key="8">
    <source>
        <dbReference type="ARBA" id="ARBA00022692"/>
    </source>
</evidence>
<accession>A0A8T0CNU5</accession>
<reference evidence="18" key="1">
    <citation type="submission" date="2020-05" db="EMBL/GenBank/DDBJ databases">
        <title>WGS assembly of Corymbia citriodora subspecies variegata.</title>
        <authorList>
            <person name="Barry K."/>
            <person name="Hundley H."/>
            <person name="Shu S."/>
            <person name="Jenkins J."/>
            <person name="Grimwood J."/>
            <person name="Baten A."/>
        </authorList>
    </citation>
    <scope>NUCLEOTIDE SEQUENCE</scope>
    <source>
        <strain evidence="18">CV2-018</strain>
    </source>
</reference>
<evidence type="ECO:0000313" key="19">
    <source>
        <dbReference type="Proteomes" id="UP000806378"/>
    </source>
</evidence>
<dbReference type="GO" id="GO:0005743">
    <property type="term" value="C:mitochondrial inner membrane"/>
    <property type="evidence" value="ECO:0007669"/>
    <property type="project" value="UniProtKB-SubCell"/>
</dbReference>
<protein>
    <recommendedName>
        <fullName evidence="16">F-ATPase protein 6</fullName>
    </recommendedName>
</protein>
<dbReference type="InterPro" id="IPR035908">
    <property type="entry name" value="F0_ATP_A_sf"/>
</dbReference>
<evidence type="ECO:0000256" key="5">
    <source>
        <dbReference type="ARBA" id="ARBA00022448"/>
    </source>
</evidence>
<evidence type="ECO:0000256" key="2">
    <source>
        <dbReference type="ARBA" id="ARBA00004448"/>
    </source>
</evidence>
<evidence type="ECO:0000256" key="16">
    <source>
        <dbReference type="ARBA" id="ARBA00032954"/>
    </source>
</evidence>
<dbReference type="Gene3D" id="1.20.120.220">
    <property type="entry name" value="ATP synthase, F0 complex, subunit A"/>
    <property type="match status" value="1"/>
</dbReference>
<comment type="subunit">
    <text evidence="4">F-type ATPases have 2 components, CF(1) - the catalytic core - and CF(0) - the membrane proton channel. CF(1) has five subunits: alpha(3), beta(3), gamma(1), delta(1), epsilon(1). CF(0) has three main subunits: a, b and c.</text>
</comment>
<organism evidence="18 19">
    <name type="scientific">Corymbia citriodora subsp. variegata</name>
    <dbReference type="NCBI Taxonomy" id="360336"/>
    <lineage>
        <taxon>Eukaryota</taxon>
        <taxon>Viridiplantae</taxon>
        <taxon>Streptophyta</taxon>
        <taxon>Embryophyta</taxon>
        <taxon>Tracheophyta</taxon>
        <taxon>Spermatophyta</taxon>
        <taxon>Magnoliopsida</taxon>
        <taxon>eudicotyledons</taxon>
        <taxon>Gunneridae</taxon>
        <taxon>Pentapetalae</taxon>
        <taxon>rosids</taxon>
        <taxon>malvids</taxon>
        <taxon>Myrtales</taxon>
        <taxon>Myrtaceae</taxon>
        <taxon>Myrtoideae</taxon>
        <taxon>Eucalypteae</taxon>
        <taxon>Corymbia</taxon>
    </lineage>
</organism>
<feature type="transmembrane region" description="Helical" evidence="17">
    <location>
        <begin position="154"/>
        <end position="175"/>
    </location>
</feature>
<comment type="caution">
    <text evidence="18">The sequence shown here is derived from an EMBL/GenBank/DDBJ whole genome shotgun (WGS) entry which is preliminary data.</text>
</comment>
<keyword evidence="12" id="KW-0406">Ion transport</keyword>
<dbReference type="HAMAP" id="MF_01393">
    <property type="entry name" value="ATP_synth_a_bact"/>
    <property type="match status" value="1"/>
</dbReference>
<evidence type="ECO:0000256" key="4">
    <source>
        <dbReference type="ARBA" id="ARBA00011648"/>
    </source>
</evidence>
<dbReference type="InterPro" id="IPR023011">
    <property type="entry name" value="ATP_synth_F0_asu_AS"/>
</dbReference>
<evidence type="ECO:0000256" key="9">
    <source>
        <dbReference type="ARBA" id="ARBA00022781"/>
    </source>
</evidence>
<evidence type="ECO:0000313" key="18">
    <source>
        <dbReference type="EMBL" id="KAF7847749.1"/>
    </source>
</evidence>
<proteinExistence type="inferred from homology"/>
<comment type="function">
    <text evidence="1">Mitochondrial membrane ATP synthase (F(1)F(0) ATP synthase or Complex V) produces ATP from ADP in the presence of a proton gradient across the membrane which is generated by electron transport complexes of the respiratory chain. F-type ATPases consist of two structural domains, F(1) - containing the extramembraneous catalytic core and F(0) - containing the membrane proton channel, linked together by a central stalk and a peripheral stalk. During catalysis, ATP synthesis in the catalytic domain of F(1) is coupled via a rotary mechanism of the central stalk subunits to proton translocation. Key component of the proton channel; it may play a direct role in the translocation of protons across the membrane.</text>
</comment>
<comment type="subcellular location">
    <subcellularLocation>
        <location evidence="2">Mitochondrion inner membrane</location>
        <topology evidence="2">Multi-pass membrane protein</topology>
    </subcellularLocation>
</comment>
<dbReference type="OrthoDB" id="5976622at2759"/>
<dbReference type="Proteomes" id="UP000806378">
    <property type="component" value="Unassembled WGS sequence"/>
</dbReference>
<dbReference type="PANTHER" id="PTHR11410:SF0">
    <property type="entry name" value="ATP SYNTHASE SUBUNIT A"/>
    <property type="match status" value="1"/>
</dbReference>
<gene>
    <name evidence="18" type="ORF">BT93_L2671</name>
</gene>
<evidence type="ECO:0000256" key="15">
    <source>
        <dbReference type="ARBA" id="ARBA00023310"/>
    </source>
</evidence>
<dbReference type="InterPro" id="IPR045083">
    <property type="entry name" value="ATP_synth_F0_asu_bact/mt"/>
</dbReference>
<feature type="transmembrane region" description="Helical" evidence="17">
    <location>
        <begin position="128"/>
        <end position="148"/>
    </location>
</feature>
<keyword evidence="10" id="KW-0999">Mitochondrion inner membrane</keyword>
<keyword evidence="7" id="KW-0138">CF(0)</keyword>
<dbReference type="PANTHER" id="PTHR11410">
    <property type="entry name" value="ATP SYNTHASE SUBUNIT A"/>
    <property type="match status" value="1"/>
</dbReference>
<keyword evidence="14 17" id="KW-0472">Membrane</keyword>
<sequence>MLNNFIIASSPLEQFETVNFISFTAPILGDFVISLTNVGLYTLIVLALGLESSYATLHSMVKEQVGSSNEIYVPFIYSLFFFVVLANLVGNVPYSFAFTSSAIVAMGLSVMIFLGVTILGFMRHGIHFFSFFVPAGTPLALVPLLALIELISYFARAFSLGVRLFANIVAGHTLLKILSGFLYPALTSGILLFFVTLLPMAIFIALVGLEIAVSLIQAYVFTILTCSYLKDAIELH</sequence>
<dbReference type="AlphaFoldDB" id="A0A8T0CNU5"/>
<dbReference type="NCBIfam" id="TIGR01131">
    <property type="entry name" value="ATP_synt_6_or_A"/>
    <property type="match status" value="1"/>
</dbReference>
<keyword evidence="15" id="KW-0066">ATP synthesis</keyword>
<keyword evidence="9" id="KW-0375">Hydrogen ion transport</keyword>
<dbReference type="InterPro" id="IPR000568">
    <property type="entry name" value="ATP_synth_F0_asu"/>
</dbReference>
<dbReference type="GO" id="GO:0046933">
    <property type="term" value="F:proton-transporting ATP synthase activity, rotational mechanism"/>
    <property type="evidence" value="ECO:0007669"/>
    <property type="project" value="TreeGrafter"/>
</dbReference>
<keyword evidence="5" id="KW-0813">Transport</keyword>
<feature type="transmembrane region" description="Helical" evidence="17">
    <location>
        <begin position="182"/>
        <end position="205"/>
    </location>
</feature>
<evidence type="ECO:0000256" key="6">
    <source>
        <dbReference type="ARBA" id="ARBA00022495"/>
    </source>
</evidence>
<evidence type="ECO:0000256" key="1">
    <source>
        <dbReference type="ARBA" id="ARBA00002070"/>
    </source>
</evidence>
<feature type="transmembrane region" description="Helical" evidence="17">
    <location>
        <begin position="71"/>
        <end position="90"/>
    </location>
</feature>
<evidence type="ECO:0000256" key="11">
    <source>
        <dbReference type="ARBA" id="ARBA00022989"/>
    </source>
</evidence>
<feature type="transmembrane region" description="Helical" evidence="17">
    <location>
        <begin position="20"/>
        <end position="50"/>
    </location>
</feature>
<name>A0A8T0CNU5_CORYI</name>
<evidence type="ECO:0000256" key="10">
    <source>
        <dbReference type="ARBA" id="ARBA00022792"/>
    </source>
</evidence>
<evidence type="ECO:0000256" key="3">
    <source>
        <dbReference type="ARBA" id="ARBA00006810"/>
    </source>
</evidence>
<evidence type="ECO:0000256" key="17">
    <source>
        <dbReference type="SAM" id="Phobius"/>
    </source>
</evidence>
<feature type="transmembrane region" description="Helical" evidence="17">
    <location>
        <begin position="96"/>
        <end position="121"/>
    </location>
</feature>
<keyword evidence="19" id="KW-1185">Reference proteome</keyword>
<evidence type="ECO:0000256" key="12">
    <source>
        <dbReference type="ARBA" id="ARBA00023065"/>
    </source>
</evidence>
<dbReference type="EMBL" id="MU090541">
    <property type="protein sequence ID" value="KAF7847749.1"/>
    <property type="molecule type" value="Genomic_DNA"/>
</dbReference>
<dbReference type="GO" id="GO:0045259">
    <property type="term" value="C:proton-transporting ATP synthase complex"/>
    <property type="evidence" value="ECO:0007669"/>
    <property type="project" value="UniProtKB-KW"/>
</dbReference>
<keyword evidence="8 17" id="KW-0812">Transmembrane</keyword>
<dbReference type="Gramene" id="rna-gnl|WGS:JABURB|Cocit.L2671.1">
    <property type="protein sequence ID" value="cds-KAF7847749.1"/>
    <property type="gene ID" value="gene-BT93_L2671"/>
</dbReference>
<dbReference type="FunFam" id="1.20.120.220:FF:000003">
    <property type="entry name" value="ATP synthase subunit a"/>
    <property type="match status" value="1"/>
</dbReference>
<dbReference type="SUPFAM" id="SSF81336">
    <property type="entry name" value="F1F0 ATP synthase subunit A"/>
    <property type="match status" value="1"/>
</dbReference>
<dbReference type="PRINTS" id="PR00123">
    <property type="entry name" value="ATPASEA"/>
</dbReference>
<keyword evidence="11 17" id="KW-1133">Transmembrane helix</keyword>
<dbReference type="CDD" id="cd00310">
    <property type="entry name" value="ATP-synt_Fo_a_6"/>
    <property type="match status" value="1"/>
</dbReference>